<dbReference type="InterPro" id="IPR013103">
    <property type="entry name" value="RVT_2"/>
</dbReference>
<evidence type="ECO:0000256" key="1">
    <source>
        <dbReference type="SAM" id="MobiDB-lite"/>
    </source>
</evidence>
<protein>
    <submittedName>
        <fullName evidence="3">Copia protein</fullName>
    </submittedName>
</protein>
<name>A0A699HNC2_TANCI</name>
<sequence>MTFDKSPHPIKLSPLVDDDDVDEEEGIENNIKVVNNNNIEDENKAKLVAQGYNQQEGIDYDKTYTSVARLESIRILLAIACAYDFKLYQMDIKSAFLNDFINEEGYVAQPLEFEMSMMEELNFFLGLQIKQMKDGIFFNQSKYIKEMLKKFRLEDSKPTKTPMSTEIKLTKDDEADSVDSTKYRGDYVDRKSTSGVCTFMGFCLTSLFSKKQMALAISTTEAEYVSARKACQQALCMKQALMDYDIRLDDVPIMCDNKGAIDLQMLGKALANYYEAKLLIFDCHSFLHAELLKGSKPKQ</sequence>
<dbReference type="AlphaFoldDB" id="A0A699HNC2"/>
<reference evidence="3" key="1">
    <citation type="journal article" date="2019" name="Sci. Rep.">
        <title>Draft genome of Tanacetum cinerariifolium, the natural source of mosquito coil.</title>
        <authorList>
            <person name="Yamashiro T."/>
            <person name="Shiraishi A."/>
            <person name="Satake H."/>
            <person name="Nakayama K."/>
        </authorList>
    </citation>
    <scope>NUCLEOTIDE SEQUENCE</scope>
</reference>
<evidence type="ECO:0000259" key="2">
    <source>
        <dbReference type="Pfam" id="PF07727"/>
    </source>
</evidence>
<gene>
    <name evidence="3" type="ORF">Tci_430260</name>
</gene>
<dbReference type="Pfam" id="PF07727">
    <property type="entry name" value="RVT_2"/>
    <property type="match status" value="1"/>
</dbReference>
<dbReference type="PANTHER" id="PTHR11439">
    <property type="entry name" value="GAG-POL-RELATED RETROTRANSPOSON"/>
    <property type="match status" value="1"/>
</dbReference>
<dbReference type="CDD" id="cd09272">
    <property type="entry name" value="RNase_HI_RT_Ty1"/>
    <property type="match status" value="1"/>
</dbReference>
<feature type="domain" description="Reverse transcriptase Ty1/copia-type" evidence="2">
    <location>
        <begin position="35"/>
        <end position="115"/>
    </location>
</feature>
<evidence type="ECO:0000313" key="3">
    <source>
        <dbReference type="EMBL" id="GEY58286.1"/>
    </source>
</evidence>
<organism evidence="3">
    <name type="scientific">Tanacetum cinerariifolium</name>
    <name type="common">Dalmatian daisy</name>
    <name type="synonym">Chrysanthemum cinerariifolium</name>
    <dbReference type="NCBI Taxonomy" id="118510"/>
    <lineage>
        <taxon>Eukaryota</taxon>
        <taxon>Viridiplantae</taxon>
        <taxon>Streptophyta</taxon>
        <taxon>Embryophyta</taxon>
        <taxon>Tracheophyta</taxon>
        <taxon>Spermatophyta</taxon>
        <taxon>Magnoliopsida</taxon>
        <taxon>eudicotyledons</taxon>
        <taxon>Gunneridae</taxon>
        <taxon>Pentapetalae</taxon>
        <taxon>asterids</taxon>
        <taxon>campanulids</taxon>
        <taxon>Asterales</taxon>
        <taxon>Asteraceae</taxon>
        <taxon>Asteroideae</taxon>
        <taxon>Anthemideae</taxon>
        <taxon>Anthemidinae</taxon>
        <taxon>Tanacetum</taxon>
    </lineage>
</organism>
<feature type="region of interest" description="Disordered" evidence="1">
    <location>
        <begin position="1"/>
        <end position="22"/>
    </location>
</feature>
<dbReference type="PANTHER" id="PTHR11439:SF483">
    <property type="entry name" value="PEPTIDE SYNTHASE GLIP-LIKE, PUTATIVE (AFU_ORTHOLOGUE AFUA_3G12920)-RELATED"/>
    <property type="match status" value="1"/>
</dbReference>
<proteinExistence type="predicted"/>
<dbReference type="EMBL" id="BKCJ010190906">
    <property type="protein sequence ID" value="GEY58286.1"/>
    <property type="molecule type" value="Genomic_DNA"/>
</dbReference>
<comment type="caution">
    <text evidence="3">The sequence shown here is derived from an EMBL/GenBank/DDBJ whole genome shotgun (WGS) entry which is preliminary data.</text>
</comment>
<accession>A0A699HNC2</accession>